<name>A0A4S3PRT6_9BACI</name>
<sequence>MSSSSASTEEKIVKHLEEKYKEEFELESKKEGSEIFANMYGGDKALVYPEGKPELVFLAGEDRDNKEEFYDTYLLSRWSNELDAKFKEQIESEFNDDIDYKFLLNIADKKYDASMKDLSFTEYVNEKNSDALVTLKIAIKVSEKPDLEKYSTAILNVYKALDALQVDMYGVSVGFVEETDILPDYMRTANYNNIPWTNLDAKVYGTIVFDNTRDIQTPEDVLDRYKDLEG</sequence>
<protein>
    <submittedName>
        <fullName evidence="1">Uncharacterized protein</fullName>
    </submittedName>
</protein>
<organism evidence="1 2">
    <name type="scientific">Bacillus timonensis</name>
    <dbReference type="NCBI Taxonomy" id="1033734"/>
    <lineage>
        <taxon>Bacteria</taxon>
        <taxon>Bacillati</taxon>
        <taxon>Bacillota</taxon>
        <taxon>Bacilli</taxon>
        <taxon>Bacillales</taxon>
        <taxon>Bacillaceae</taxon>
        <taxon>Bacillus</taxon>
    </lineage>
</organism>
<keyword evidence="2" id="KW-1185">Reference proteome</keyword>
<comment type="caution">
    <text evidence="1">The sequence shown here is derived from an EMBL/GenBank/DDBJ whole genome shotgun (WGS) entry which is preliminary data.</text>
</comment>
<dbReference type="Proteomes" id="UP000306477">
    <property type="component" value="Unassembled WGS sequence"/>
</dbReference>
<evidence type="ECO:0000313" key="1">
    <source>
        <dbReference type="EMBL" id="THE12421.1"/>
    </source>
</evidence>
<dbReference type="RefSeq" id="WP_136379699.1">
    <property type="nucleotide sequence ID" value="NZ_SLUB01000017.1"/>
</dbReference>
<accession>A0A4S3PRT6</accession>
<evidence type="ECO:0000313" key="2">
    <source>
        <dbReference type="Proteomes" id="UP000306477"/>
    </source>
</evidence>
<proteinExistence type="predicted"/>
<reference evidence="1 2" key="1">
    <citation type="journal article" date="2019" name="Indoor Air">
        <title>Impacts of indoor surface finishes on bacterial viability.</title>
        <authorList>
            <person name="Hu J."/>
            <person name="Maamar S.B."/>
            <person name="Glawe A.J."/>
            <person name="Gottel N."/>
            <person name="Gilbert J.A."/>
            <person name="Hartmann E.M."/>
        </authorList>
    </citation>
    <scope>NUCLEOTIDE SEQUENCE [LARGE SCALE GENOMIC DNA]</scope>
    <source>
        <strain evidence="1 2">AF060A6</strain>
    </source>
</reference>
<gene>
    <name evidence="1" type="ORF">E1I69_11185</name>
</gene>
<dbReference type="OrthoDB" id="2832951at2"/>
<dbReference type="AlphaFoldDB" id="A0A4S3PRT6"/>
<dbReference type="EMBL" id="SLUB01000017">
    <property type="protein sequence ID" value="THE12421.1"/>
    <property type="molecule type" value="Genomic_DNA"/>
</dbReference>